<feature type="signal peptide" evidence="1">
    <location>
        <begin position="1"/>
        <end position="24"/>
    </location>
</feature>
<dbReference type="AlphaFoldDB" id="A0A369KS09"/>
<proteinExistence type="predicted"/>
<evidence type="ECO:0000313" key="3">
    <source>
        <dbReference type="Proteomes" id="UP000253934"/>
    </source>
</evidence>
<dbReference type="Proteomes" id="UP000253934">
    <property type="component" value="Unassembled WGS sequence"/>
</dbReference>
<sequence>MIKKFYLIILISFVLFCNNKPSFASYTYIICADKHKNWNWLEGFIVDGIWIKKHVKGNYFSRYFVLDEGIEYYKFLREECKNQFGNDFIYPQPSLHSFSNWTVFTDKDGNKFPGHETLIYNFDKILRI</sequence>
<name>A0A369KS09_9BACT</name>
<dbReference type="EMBL" id="QOVW01000065">
    <property type="protein sequence ID" value="RDB36170.1"/>
    <property type="molecule type" value="Genomic_DNA"/>
</dbReference>
<feature type="chain" id="PRO_5017066842" description="DUF3750 domain-containing protein" evidence="1">
    <location>
        <begin position="25"/>
        <end position="128"/>
    </location>
</feature>
<protein>
    <recommendedName>
        <fullName evidence="4">DUF3750 domain-containing protein</fullName>
    </recommendedName>
</protein>
<accession>A0A369KS09</accession>
<keyword evidence="1" id="KW-0732">Signal</keyword>
<organism evidence="2 3">
    <name type="scientific">Spirobacillus cienkowskii</name>
    <dbReference type="NCBI Taxonomy" id="495820"/>
    <lineage>
        <taxon>Bacteria</taxon>
        <taxon>Pseudomonadati</taxon>
        <taxon>Bdellovibrionota</taxon>
        <taxon>Oligoflexia</taxon>
        <taxon>Silvanigrellales</taxon>
        <taxon>Spirobacillus</taxon>
    </lineage>
</organism>
<comment type="caution">
    <text evidence="2">The sequence shown here is derived from an EMBL/GenBank/DDBJ whole genome shotgun (WGS) entry which is preliminary data.</text>
</comment>
<evidence type="ECO:0000256" key="1">
    <source>
        <dbReference type="SAM" id="SignalP"/>
    </source>
</evidence>
<evidence type="ECO:0000313" key="2">
    <source>
        <dbReference type="EMBL" id="RDB36170.1"/>
    </source>
</evidence>
<keyword evidence="3" id="KW-1185">Reference proteome</keyword>
<evidence type="ECO:0008006" key="4">
    <source>
        <dbReference type="Google" id="ProtNLM"/>
    </source>
</evidence>
<gene>
    <name evidence="2" type="ORF">DCC88_06215</name>
</gene>
<reference evidence="2" key="1">
    <citation type="submission" date="2018-04" db="EMBL/GenBank/DDBJ databases">
        <title>Draft genome sequence of the Candidatus Spirobacillus cienkowskii, a pathogen of freshwater Daphnia species, reconstructed from hemolymph metagenomic reads.</title>
        <authorList>
            <person name="Bresciani L."/>
            <person name="Lemos L.N."/>
            <person name="Wale N."/>
            <person name="Lin J.Y."/>
            <person name="Fernandes G.R."/>
            <person name="Duffy M.A."/>
            <person name="Rodrigues J.M."/>
        </authorList>
    </citation>
    <scope>NUCLEOTIDE SEQUENCE [LARGE SCALE GENOMIC DNA]</scope>
    <source>
        <strain evidence="2">Binning01</strain>
    </source>
</reference>